<name>A0ABT5FFV3_9GAMM</name>
<dbReference type="SUPFAM" id="SSF52540">
    <property type="entry name" value="P-loop containing nucleoside triphosphate hydrolases"/>
    <property type="match status" value="1"/>
</dbReference>
<dbReference type="PANTHER" id="PTHR32182:SF23">
    <property type="entry name" value="ATP BINDING PROTEIN"/>
    <property type="match status" value="1"/>
</dbReference>
<sequence length="350" mass="38963">MASNDQINLPLIAYYSVERSDFTLQQTYSERARVDVSTNRFDSLDDALDGTGKLDKFSQLYIELVNLADGEVASEVKALRQQITNIESILAEAYEGEIPSKGDPVVKKLELKKKELKAALDNNCSVKHQNQLALVNKAIETIVPDVTDLKVDRSSGKVKLMVKNFGNRVNISQLSQGQKTLVALIGDIARRLVVLNPNSGNALASHGIVIIDEVELHLHPKWQQEVLVGLQKVFSNIQFIVTTHSPQVLSHIDPKHTTVIKLSSEKNQIKKVIVRDTYGRNADLIYEGNMGVTSRPEEIQSKIEEIFQLIEQKDLSKAKSEIASLSEKIGDDGQLVKAMTLIKRMELIGK</sequence>
<accession>A0ABT5FFV3</accession>
<dbReference type="InterPro" id="IPR003959">
    <property type="entry name" value="ATPase_AAA_core"/>
</dbReference>
<organism evidence="2 3">
    <name type="scientific">Psychrosphaera algicola</name>
    <dbReference type="NCBI Taxonomy" id="3023714"/>
    <lineage>
        <taxon>Bacteria</taxon>
        <taxon>Pseudomonadati</taxon>
        <taxon>Pseudomonadota</taxon>
        <taxon>Gammaproteobacteria</taxon>
        <taxon>Alteromonadales</taxon>
        <taxon>Pseudoalteromonadaceae</taxon>
        <taxon>Psychrosphaera</taxon>
    </lineage>
</organism>
<comment type="caution">
    <text evidence="2">The sequence shown here is derived from an EMBL/GenBank/DDBJ whole genome shotgun (WGS) entry which is preliminary data.</text>
</comment>
<gene>
    <name evidence="2" type="ORF">PN838_12800</name>
</gene>
<dbReference type="EMBL" id="JAQOMS010000002">
    <property type="protein sequence ID" value="MDC2889490.1"/>
    <property type="molecule type" value="Genomic_DNA"/>
</dbReference>
<dbReference type="RefSeq" id="WP_272180914.1">
    <property type="nucleotide sequence ID" value="NZ_JAQOMS010000002.1"/>
</dbReference>
<proteinExistence type="predicted"/>
<reference evidence="2 3" key="1">
    <citation type="submission" date="2023-01" db="EMBL/GenBank/DDBJ databases">
        <title>Psychrosphaera sp. nov., isolated from marine algae.</title>
        <authorList>
            <person name="Bayburt H."/>
            <person name="Choi B.J."/>
            <person name="Kim J.M."/>
            <person name="Choi D.G."/>
            <person name="Jeon C.O."/>
        </authorList>
    </citation>
    <scope>NUCLEOTIDE SEQUENCE [LARGE SCALE GENOMIC DNA]</scope>
    <source>
        <strain evidence="2 3">G1-22</strain>
    </source>
</reference>
<keyword evidence="3" id="KW-1185">Reference proteome</keyword>
<dbReference type="InterPro" id="IPR027417">
    <property type="entry name" value="P-loop_NTPase"/>
</dbReference>
<evidence type="ECO:0000313" key="3">
    <source>
        <dbReference type="Proteomes" id="UP001528411"/>
    </source>
</evidence>
<dbReference type="CDD" id="cd00267">
    <property type="entry name" value="ABC_ATPase"/>
    <property type="match status" value="1"/>
</dbReference>
<dbReference type="Gene3D" id="3.40.50.300">
    <property type="entry name" value="P-loop containing nucleotide triphosphate hydrolases"/>
    <property type="match status" value="1"/>
</dbReference>
<feature type="domain" description="ATPase AAA-type core" evidence="1">
    <location>
        <begin position="133"/>
        <end position="250"/>
    </location>
</feature>
<dbReference type="Proteomes" id="UP001528411">
    <property type="component" value="Unassembled WGS sequence"/>
</dbReference>
<evidence type="ECO:0000313" key="2">
    <source>
        <dbReference type="EMBL" id="MDC2889490.1"/>
    </source>
</evidence>
<dbReference type="PANTHER" id="PTHR32182">
    <property type="entry name" value="DNA REPLICATION AND REPAIR PROTEIN RECF"/>
    <property type="match status" value="1"/>
</dbReference>
<dbReference type="Pfam" id="PF13304">
    <property type="entry name" value="AAA_21"/>
    <property type="match status" value="1"/>
</dbReference>
<protein>
    <submittedName>
        <fullName evidence="2">AAA family ATPase</fullName>
    </submittedName>
</protein>
<evidence type="ECO:0000259" key="1">
    <source>
        <dbReference type="Pfam" id="PF13304"/>
    </source>
</evidence>